<protein>
    <submittedName>
        <fullName evidence="9">Origin recognition complex subunit</fullName>
    </submittedName>
</protein>
<evidence type="ECO:0000256" key="4">
    <source>
        <dbReference type="ARBA" id="ARBA00023125"/>
    </source>
</evidence>
<dbReference type="PANTHER" id="PTHR12748">
    <property type="entry name" value="ORIGIN RECOGNITION COMPLEX SUBUNIT 3"/>
    <property type="match status" value="1"/>
</dbReference>
<evidence type="ECO:0000256" key="2">
    <source>
        <dbReference type="ARBA" id="ARBA00010977"/>
    </source>
</evidence>
<dbReference type="GO" id="GO:0005656">
    <property type="term" value="C:nuclear pre-replicative complex"/>
    <property type="evidence" value="ECO:0007669"/>
    <property type="project" value="TreeGrafter"/>
</dbReference>
<dbReference type="InterPro" id="IPR040855">
    <property type="entry name" value="ORC_WH_C"/>
</dbReference>
<organism evidence="9 10">
    <name type="scientific">Massarina eburnea CBS 473.64</name>
    <dbReference type="NCBI Taxonomy" id="1395130"/>
    <lineage>
        <taxon>Eukaryota</taxon>
        <taxon>Fungi</taxon>
        <taxon>Dikarya</taxon>
        <taxon>Ascomycota</taxon>
        <taxon>Pezizomycotina</taxon>
        <taxon>Dothideomycetes</taxon>
        <taxon>Pleosporomycetidae</taxon>
        <taxon>Pleosporales</taxon>
        <taxon>Massarineae</taxon>
        <taxon>Massarinaceae</taxon>
        <taxon>Massarina</taxon>
    </lineage>
</organism>
<name>A0A6A6RIU3_9PLEO</name>
<dbReference type="InterPro" id="IPR045667">
    <property type="entry name" value="ORC3_N"/>
</dbReference>
<keyword evidence="3" id="KW-0235">DNA replication</keyword>
<proteinExistence type="inferred from homology"/>
<comment type="similarity">
    <text evidence="2">Belongs to the ORC3 family.</text>
</comment>
<feature type="domain" description="Origin recognition complex subunit 3 N-terminal" evidence="7">
    <location>
        <begin position="4"/>
        <end position="306"/>
    </location>
</feature>
<evidence type="ECO:0000259" key="7">
    <source>
        <dbReference type="Pfam" id="PF07034"/>
    </source>
</evidence>
<dbReference type="GO" id="GO:0003688">
    <property type="term" value="F:DNA replication origin binding"/>
    <property type="evidence" value="ECO:0007669"/>
    <property type="project" value="TreeGrafter"/>
</dbReference>
<dbReference type="InterPro" id="IPR020795">
    <property type="entry name" value="ORC3"/>
</dbReference>
<reference evidence="9" key="1">
    <citation type="journal article" date="2020" name="Stud. Mycol.">
        <title>101 Dothideomycetes genomes: a test case for predicting lifestyles and emergence of pathogens.</title>
        <authorList>
            <person name="Haridas S."/>
            <person name="Albert R."/>
            <person name="Binder M."/>
            <person name="Bloem J."/>
            <person name="Labutti K."/>
            <person name="Salamov A."/>
            <person name="Andreopoulos B."/>
            <person name="Baker S."/>
            <person name="Barry K."/>
            <person name="Bills G."/>
            <person name="Bluhm B."/>
            <person name="Cannon C."/>
            <person name="Castanera R."/>
            <person name="Culley D."/>
            <person name="Daum C."/>
            <person name="Ezra D."/>
            <person name="Gonzalez J."/>
            <person name="Henrissat B."/>
            <person name="Kuo A."/>
            <person name="Liang C."/>
            <person name="Lipzen A."/>
            <person name="Lutzoni F."/>
            <person name="Magnuson J."/>
            <person name="Mondo S."/>
            <person name="Nolan M."/>
            <person name="Ohm R."/>
            <person name="Pangilinan J."/>
            <person name="Park H.-J."/>
            <person name="Ramirez L."/>
            <person name="Alfaro M."/>
            <person name="Sun H."/>
            <person name="Tritt A."/>
            <person name="Yoshinaga Y."/>
            <person name="Zwiers L.-H."/>
            <person name="Turgeon B."/>
            <person name="Goodwin S."/>
            <person name="Spatafora J."/>
            <person name="Crous P."/>
            <person name="Grigoriev I."/>
        </authorList>
    </citation>
    <scope>NUCLEOTIDE SEQUENCE</scope>
    <source>
        <strain evidence="9">CBS 473.64</strain>
    </source>
</reference>
<dbReference type="Proteomes" id="UP000799753">
    <property type="component" value="Unassembled WGS sequence"/>
</dbReference>
<gene>
    <name evidence="9" type="ORF">P280DRAFT_485060</name>
</gene>
<evidence type="ECO:0000256" key="6">
    <source>
        <dbReference type="SAM" id="MobiDB-lite"/>
    </source>
</evidence>
<keyword evidence="10" id="KW-1185">Reference proteome</keyword>
<dbReference type="GO" id="GO:0031261">
    <property type="term" value="C:DNA replication preinitiation complex"/>
    <property type="evidence" value="ECO:0007669"/>
    <property type="project" value="TreeGrafter"/>
</dbReference>
<evidence type="ECO:0000256" key="3">
    <source>
        <dbReference type="ARBA" id="ARBA00022705"/>
    </source>
</evidence>
<dbReference type="Pfam" id="PF18137">
    <property type="entry name" value="WHD_ORC"/>
    <property type="match status" value="1"/>
</dbReference>
<evidence type="ECO:0000256" key="5">
    <source>
        <dbReference type="ARBA" id="ARBA00023242"/>
    </source>
</evidence>
<feature type="domain" description="Origin recognition complex subunit 3 winged helix C-terminal" evidence="8">
    <location>
        <begin position="558"/>
        <end position="629"/>
    </location>
</feature>
<evidence type="ECO:0000313" key="9">
    <source>
        <dbReference type="EMBL" id="KAF2634953.1"/>
    </source>
</evidence>
<dbReference type="OrthoDB" id="10265211at2759"/>
<keyword evidence="5" id="KW-0539">Nucleus</keyword>
<evidence type="ECO:0000256" key="1">
    <source>
        <dbReference type="ARBA" id="ARBA00004123"/>
    </source>
</evidence>
<accession>A0A6A6RIU3</accession>
<dbReference type="PANTHER" id="PTHR12748:SF0">
    <property type="entry name" value="ORIGIN RECOGNITION COMPLEX SUBUNIT 3"/>
    <property type="match status" value="1"/>
</dbReference>
<dbReference type="AlphaFoldDB" id="A0A6A6RIU3"/>
<feature type="region of interest" description="Disordered" evidence="6">
    <location>
        <begin position="1"/>
        <end position="31"/>
    </location>
</feature>
<dbReference type="GO" id="GO:0005664">
    <property type="term" value="C:nuclear origin of replication recognition complex"/>
    <property type="evidence" value="ECO:0007669"/>
    <property type="project" value="InterPro"/>
</dbReference>
<keyword evidence="4" id="KW-0238">DNA-binding</keyword>
<evidence type="ECO:0000259" key="8">
    <source>
        <dbReference type="Pfam" id="PF18137"/>
    </source>
</evidence>
<dbReference type="Pfam" id="PF07034">
    <property type="entry name" value="ORC3_N"/>
    <property type="match status" value="1"/>
</dbReference>
<dbReference type="GO" id="GO:0006270">
    <property type="term" value="P:DNA replication initiation"/>
    <property type="evidence" value="ECO:0007669"/>
    <property type="project" value="TreeGrafter"/>
</dbReference>
<dbReference type="EMBL" id="MU006812">
    <property type="protein sequence ID" value="KAF2634953.1"/>
    <property type="molecule type" value="Genomic_DNA"/>
</dbReference>
<comment type="subcellular location">
    <subcellularLocation>
        <location evidence="1">Nucleus</location>
    </subcellularLocation>
</comment>
<sequence length="631" mass="71002">MEHERCYIYTPPEAEERPSKRQRTSDFNPQSQLAERLSTYRKIWAQQEQRIQATLEEADSKTQEKIVNFVSASAPVENAPQTSIPTGLVVAGPSIASHGPFFARLGRSIRDETNSAYVVLTSAESPNLKTLLKNLIKRVTSRIEEDDDDDIRPTASSRHGPKVLDFDLSHVQEWQKKNRTRSIVVALQDSEAFDTRILIELVDLFHCWLDRLPFVLLVGIATSTESFEDRLSGKSIRYLDGQKFDVTQSDVIIEKLFSATVANTDVPVRIGPDLSRRLLDRQKDHVQNVHDFIDGLKYAYMSHFYASYPTVLLKEKVAFKDLSSEAFEAVRNLPSFKRWVEELLDNNQAHDVRKLLESDQYLYQQVTEHIESGQNALNTLSNAATLLTCIRESLQMAPSIRLSNIWTRAAAGELSGAPLLRETLLSVKKASSDKLAPLFASLKELDIDTSPLDQDIFQKELEKLVEDNVGSGPLRSQDDVRNDSLRTTVIAQKVLLSKHKAALSEQDKAYSSLVARFNDGLERYFASAFIDPRTLFLSEILMYDLKSPHTEVFQPKPRFAMERALASPHDYLGCDCCSGKQGGESILSTTQPATAILYQLYLESGTLINVSDLWSAFNAIAGDDEDESKTM</sequence>
<dbReference type="CDD" id="cd20704">
    <property type="entry name" value="Orc3"/>
    <property type="match status" value="1"/>
</dbReference>
<evidence type="ECO:0000313" key="10">
    <source>
        <dbReference type="Proteomes" id="UP000799753"/>
    </source>
</evidence>